<sequence length="343" mass="38380">MFCKQGNRLFCRSILMTETHARLLHCDRSGAYKTRPLNIHDDPNTFVRLILGLSSPTEAILGFDTSVQWTVKNGRRVSGTITTLDAVGKRIKYHLNTDKHIIVTGGVRGRGTVCWHAKDKDGKALLLKDSWRTDVQRPEHTFLERAKGLVGVVQMIAFEDNRAETKLFRPAGFDFTIAGFDNRTMCRVTMPCYGLAVHQFTSQAQAIAALRDAVQGHLNLLKSGLLHQDVSIDNILIGEDATTTGLRGILIDLEMAIRVNGPAARRIETNQQGTLLYQSVSVVDGRNPLPRDYIDDLESFFYVLCHLLYGFEGANLPFPEAFGPDSVLGEWERRTPRIASNRK</sequence>
<feature type="domain" description="Fungal-type protein kinase" evidence="1">
    <location>
        <begin position="2"/>
        <end position="160"/>
    </location>
</feature>
<evidence type="ECO:0000313" key="3">
    <source>
        <dbReference type="Proteomes" id="UP000521943"/>
    </source>
</evidence>
<protein>
    <recommendedName>
        <fullName evidence="1">Fungal-type protein kinase domain-containing protein</fullName>
    </recommendedName>
</protein>
<dbReference type="InterPro" id="IPR011009">
    <property type="entry name" value="Kinase-like_dom_sf"/>
</dbReference>
<comment type="caution">
    <text evidence="2">The sequence shown here is derived from an EMBL/GenBank/DDBJ whole genome shotgun (WGS) entry which is preliminary data.</text>
</comment>
<dbReference type="PANTHER" id="PTHR38248:SF2">
    <property type="entry name" value="FUNK1 11"/>
    <property type="match status" value="1"/>
</dbReference>
<accession>A0A8H6IAX1</accession>
<dbReference type="OrthoDB" id="5584477at2759"/>
<dbReference type="Proteomes" id="UP000521943">
    <property type="component" value="Unassembled WGS sequence"/>
</dbReference>
<dbReference type="AlphaFoldDB" id="A0A8H6IAX1"/>
<evidence type="ECO:0000313" key="2">
    <source>
        <dbReference type="EMBL" id="KAF6760808.1"/>
    </source>
</evidence>
<keyword evidence="3" id="KW-1185">Reference proteome</keyword>
<evidence type="ECO:0000259" key="1">
    <source>
        <dbReference type="Pfam" id="PF17667"/>
    </source>
</evidence>
<dbReference type="PANTHER" id="PTHR38248">
    <property type="entry name" value="FUNK1 6"/>
    <property type="match status" value="1"/>
</dbReference>
<feature type="domain" description="Fungal-type protein kinase" evidence="1">
    <location>
        <begin position="180"/>
        <end position="306"/>
    </location>
</feature>
<dbReference type="SUPFAM" id="SSF56112">
    <property type="entry name" value="Protein kinase-like (PK-like)"/>
    <property type="match status" value="1"/>
</dbReference>
<dbReference type="EMBL" id="JACGCI010000011">
    <property type="protein sequence ID" value="KAF6760808.1"/>
    <property type="molecule type" value="Genomic_DNA"/>
</dbReference>
<organism evidence="2 3">
    <name type="scientific">Ephemerocybe angulata</name>
    <dbReference type="NCBI Taxonomy" id="980116"/>
    <lineage>
        <taxon>Eukaryota</taxon>
        <taxon>Fungi</taxon>
        <taxon>Dikarya</taxon>
        <taxon>Basidiomycota</taxon>
        <taxon>Agaricomycotina</taxon>
        <taxon>Agaricomycetes</taxon>
        <taxon>Agaricomycetidae</taxon>
        <taxon>Agaricales</taxon>
        <taxon>Agaricineae</taxon>
        <taxon>Psathyrellaceae</taxon>
        <taxon>Ephemerocybe</taxon>
    </lineage>
</organism>
<dbReference type="InterPro" id="IPR040976">
    <property type="entry name" value="Pkinase_fungal"/>
</dbReference>
<reference evidence="2 3" key="1">
    <citation type="submission" date="2020-07" db="EMBL/GenBank/DDBJ databases">
        <title>Comparative genomics of pyrophilous fungi reveals a link between fire events and developmental genes.</title>
        <authorList>
            <consortium name="DOE Joint Genome Institute"/>
            <person name="Steindorff A.S."/>
            <person name="Carver A."/>
            <person name="Calhoun S."/>
            <person name="Stillman K."/>
            <person name="Liu H."/>
            <person name="Lipzen A."/>
            <person name="Pangilinan J."/>
            <person name="Labutti K."/>
            <person name="Bruns T.D."/>
            <person name="Grigoriev I.V."/>
        </authorList>
    </citation>
    <scope>NUCLEOTIDE SEQUENCE [LARGE SCALE GENOMIC DNA]</scope>
    <source>
        <strain evidence="2 3">CBS 144469</strain>
    </source>
</reference>
<dbReference type="Pfam" id="PF17667">
    <property type="entry name" value="Pkinase_fungal"/>
    <property type="match status" value="2"/>
</dbReference>
<gene>
    <name evidence="2" type="ORF">DFP72DRAFT_1003437</name>
</gene>
<name>A0A8H6IAX1_9AGAR</name>
<dbReference type="Gene3D" id="1.10.510.10">
    <property type="entry name" value="Transferase(Phosphotransferase) domain 1"/>
    <property type="match status" value="1"/>
</dbReference>
<proteinExistence type="predicted"/>